<evidence type="ECO:0000313" key="5">
    <source>
        <dbReference type="Proteomes" id="UP000318590"/>
    </source>
</evidence>
<dbReference type="Gene3D" id="3.40.50.150">
    <property type="entry name" value="Vaccinia Virus protein VP39"/>
    <property type="match status" value="1"/>
</dbReference>
<feature type="region of interest" description="Disordered" evidence="2">
    <location>
        <begin position="1"/>
        <end position="31"/>
    </location>
</feature>
<protein>
    <submittedName>
        <fullName evidence="4">SAM-dependent methyltransferase</fullName>
    </submittedName>
</protein>
<evidence type="ECO:0000256" key="1">
    <source>
        <dbReference type="ARBA" id="ARBA00006992"/>
    </source>
</evidence>
<keyword evidence="4" id="KW-0489">Methyltransferase</keyword>
<dbReference type="InterPro" id="IPR029063">
    <property type="entry name" value="SAM-dependent_MTases_sf"/>
</dbReference>
<evidence type="ECO:0000313" key="4">
    <source>
        <dbReference type="EMBL" id="TRD17303.1"/>
    </source>
</evidence>
<dbReference type="Pfam" id="PF13871">
    <property type="entry name" value="Helicase_C_4"/>
    <property type="match status" value="1"/>
</dbReference>
<dbReference type="OrthoDB" id="270332at2"/>
<dbReference type="InterPro" id="IPR027417">
    <property type="entry name" value="P-loop_NTPase"/>
</dbReference>
<dbReference type="PANTHER" id="PTHR12706:SF30">
    <property type="entry name" value="PROTEIN STRAWBERRY NOTCH-RELATED"/>
    <property type="match status" value="1"/>
</dbReference>
<organism evidence="4 5">
    <name type="scientific">Palleronia caenipelagi</name>
    <dbReference type="NCBI Taxonomy" id="2489174"/>
    <lineage>
        <taxon>Bacteria</taxon>
        <taxon>Pseudomonadati</taxon>
        <taxon>Pseudomonadota</taxon>
        <taxon>Alphaproteobacteria</taxon>
        <taxon>Rhodobacterales</taxon>
        <taxon>Roseobacteraceae</taxon>
        <taxon>Palleronia</taxon>
    </lineage>
</organism>
<dbReference type="Gene3D" id="3.40.50.300">
    <property type="entry name" value="P-loop containing nucleotide triphosphate hydrolases"/>
    <property type="match status" value="1"/>
</dbReference>
<accession>A0A547PT30</accession>
<dbReference type="SUPFAM" id="SSF52540">
    <property type="entry name" value="P-loop containing nucleoside triphosphate hydrolases"/>
    <property type="match status" value="1"/>
</dbReference>
<dbReference type="PROSITE" id="PS51192">
    <property type="entry name" value="HELICASE_ATP_BIND_1"/>
    <property type="match status" value="1"/>
</dbReference>
<dbReference type="InterPro" id="IPR039187">
    <property type="entry name" value="SNO_AAA"/>
</dbReference>
<dbReference type="PANTHER" id="PTHR12706">
    <property type="entry name" value="STRAWBERRY NOTCH-RELATED"/>
    <property type="match status" value="1"/>
</dbReference>
<reference evidence="4 5" key="1">
    <citation type="submission" date="2019-06" db="EMBL/GenBank/DDBJ databases">
        <title>Paenimaribius caenipelagi gen. nov., sp. nov., isolated from a tidal flat.</title>
        <authorList>
            <person name="Yoon J.-H."/>
        </authorList>
    </citation>
    <scope>NUCLEOTIDE SEQUENCE [LARGE SCALE GENOMIC DNA]</scope>
    <source>
        <strain evidence="4 5">JBTF-M29</strain>
    </source>
</reference>
<dbReference type="GO" id="GO:0008168">
    <property type="term" value="F:methyltransferase activity"/>
    <property type="evidence" value="ECO:0007669"/>
    <property type="project" value="UniProtKB-KW"/>
</dbReference>
<dbReference type="GO" id="GO:0032259">
    <property type="term" value="P:methylation"/>
    <property type="evidence" value="ECO:0007669"/>
    <property type="project" value="UniProtKB-KW"/>
</dbReference>
<feature type="compositionally biased region" description="Basic residues" evidence="2">
    <location>
        <begin position="8"/>
        <end position="26"/>
    </location>
</feature>
<dbReference type="EMBL" id="VFSV01000025">
    <property type="protein sequence ID" value="TRD17303.1"/>
    <property type="molecule type" value="Genomic_DNA"/>
</dbReference>
<evidence type="ECO:0000256" key="2">
    <source>
        <dbReference type="SAM" id="MobiDB-lite"/>
    </source>
</evidence>
<name>A0A547PT30_9RHOB</name>
<evidence type="ECO:0000259" key="3">
    <source>
        <dbReference type="PROSITE" id="PS51192"/>
    </source>
</evidence>
<dbReference type="InterPro" id="IPR014001">
    <property type="entry name" value="Helicase_ATP-bd"/>
</dbReference>
<dbReference type="Pfam" id="PF13872">
    <property type="entry name" value="AAA_34"/>
    <property type="match status" value="1"/>
</dbReference>
<gene>
    <name evidence="4" type="ORF">FEV53_13295</name>
</gene>
<keyword evidence="5" id="KW-1185">Reference proteome</keyword>
<proteinExistence type="inferred from homology"/>
<dbReference type="InterPro" id="IPR026741">
    <property type="entry name" value="SNO"/>
</dbReference>
<feature type="domain" description="Helicase ATP-binding" evidence="3">
    <location>
        <begin position="515"/>
        <end position="679"/>
    </location>
</feature>
<dbReference type="GO" id="GO:0006355">
    <property type="term" value="P:regulation of DNA-templated transcription"/>
    <property type="evidence" value="ECO:0007669"/>
    <property type="project" value="InterPro"/>
</dbReference>
<comment type="similarity">
    <text evidence="1">Belongs to the SBNO family.</text>
</comment>
<dbReference type="Proteomes" id="UP000318590">
    <property type="component" value="Unassembled WGS sequence"/>
</dbReference>
<comment type="caution">
    <text evidence="4">The sequence shown here is derived from an EMBL/GenBank/DDBJ whole genome shotgun (WGS) entry which is preliminary data.</text>
</comment>
<dbReference type="SUPFAM" id="SSF53335">
    <property type="entry name" value="S-adenosyl-L-methionine-dependent methyltransferases"/>
    <property type="match status" value="1"/>
</dbReference>
<dbReference type="InterPro" id="IPR026937">
    <property type="entry name" value="SBNO_Helicase_C_dom"/>
</dbReference>
<keyword evidence="4" id="KW-0808">Transferase</keyword>
<sequence length="1463" mass="158254">MCLSTRTSRSKSRTTPRLNRRKRPRSRWSDPVRRWRRLAPERAKAAPFFRELDPSRKGHPMKRQTLIRLLTQIAGDITNGTLDAGTLSARLTTAAGGTDAAGAWSWRRAYDVMQAATILSDRKEGQVTAPKAGLTVLEALARTLPTETRRSETQIRLQQFSTPLPYAHVAAVAAGIGEGDIVLEPSAGTGALAHMAQRSGATLMLNEIDPFRAALLQILFGGRPTAHDGEHIDDLLQSAQQASVVLMNPPFSSSVSRKEDPTIALRHAISAAKRLVTGGRLVAILPRGACERRQSALWGRLTEIVTPRLHLGLPGIVYRKMGTSVDTALLVADRTPGGTQIDLHEVDGLRAALEVMDRELCARAEIDAALLRPETAPVPQTARAAWTPVRKVTPAATPAPRAVEAPLTYRERETPGENVAVSEIYARYAPQRIEIAGAVDHPSPLVESVAMAAVMPPLPHVVPSLPGGLVGNGALSGAQLETIIMAEDAHARTLPGSFTVAEDWTGAEPAGEGADGAVRYRQGFFLGDGTGAGKGRQAAGVILSNWLAGRQRAIWISKTKTLMEDAIRDWTDLGGSPADIHPIDRWKPDEAITLSRGILFLTYATLRSTGKSGNTRLQQIIDWAGGAYDGALIFDEAHAMQNAAGSSEGRGAAPSQQGLAGLRLQYALPRARVLYVSATGATHVGNLAYATRLGLWGAGEDYAFASREDFVSAMEAGGVAAMEVVARDLKALGLYTARALSFEGVEYDILEHTLSEDETRVYDAFGRAFKVIHQNLRKALEATGIEDKEAGISASAAKASALSRFESMKQRFFSHILNGFKARSLIPALEADLAEGWAPVIQIVSTGESHLDRALDRLEAGDDLTEAHLTPKGAVVHWLETAFPVEAHQLIEVDGQTISQPLLDAEGNRVISREAVALRDAALNEIYTIAPIPSVLDRLIWHFGEKRVAEVTGRSKRPVRTASGQLKIAPRSASANSAESAAYMAGAKQILIFSDAGGTGRSYHAARTAGNTARRRHYLVEPGWRADAAIQGLGRTHRSNQVSAPFFRVVTTNVHGEKRFTSTIARRLDTLGALTRGQRQTGSQNMFRASDNLESPIARRALIAHYRDLASDRCDAMSYDTFTEWTALKLTDREGVMLEDLPPIQRYLNRLLALPIHMQNALFAAFSERIEAQTEAARARGTLDVGIETLRADRIRVTGEDDLWTCPKSGSVTRMVTLQTESRLTYPSGAGILSDYRSRFAPMRNAASGKVAMISKRPQTVYDDDSFADLRELRRPTGRWSVLEEEFGKSHWEPVDPGRFVALWDAEVADLPTSQTEEIVLLTGLLLPIWTSIPSDNERIWRVLPEDHPSLIGRAITPQQAVVLRGRFGAGQTDRPEDIVAIAQSGEASADLGQGMTLCTRRVAGAPRLEVQGFAPGAVSALKGAGCFTEIIAHQLRVFVPVGPEAAEVVARIKSGAAAPSGA</sequence>